<protein>
    <recommendedName>
        <fullName evidence="1">DUF5983 domain-containing protein</fullName>
    </recommendedName>
</protein>
<dbReference type="AlphaFoldDB" id="A0A0J9FLQ4"/>
<name>A0A0J9FLQ4_SPHYA</name>
<proteinExistence type="predicted"/>
<dbReference type="Pfam" id="PF19419">
    <property type="entry name" value="DUF5983"/>
    <property type="match status" value="1"/>
</dbReference>
<accession>A0A0J9FLQ4</accession>
<sequence>MIHYTLSHLEAAASLWEAVLDLRDHPAAEPDALVRALAIRKSFEAMGTCTMRIIVVGWIDAVDAAWYRNQETCPFCFDWSFVKQWVIDTIDWSDPNNPAIRINASGTDMTDNVTMAAQAGSKSPEPARPQITRHDHVALLARVRAALERPDSLDAAARATLTGAIGASESGLRVCALPWPIDMHLGIIEHRHGVNFYAGLNRDVLVAEMAEYAREWWKEIGDRRDPNTLPDDEVLAAYFNDHPSESYSTEILRLEPLPAVRSVSSIESGAYCVLSTAHLTVQTAGLLDKWACWPPSDRPIDIAASVYGWFVPTRPLPDDRRAQIPDDLQELIAFGRDRGFQFLLLDCDADRAADLPVHDW</sequence>
<dbReference type="InterPro" id="IPR046025">
    <property type="entry name" value="DUF5983"/>
</dbReference>
<feature type="domain" description="DUF5983" evidence="1">
    <location>
        <begin position="271"/>
        <end position="360"/>
    </location>
</feature>
<evidence type="ECO:0000259" key="1">
    <source>
        <dbReference type="Pfam" id="PF19419"/>
    </source>
</evidence>
<dbReference type="EMBL" id="CP020925">
    <property type="protein sequence ID" value="ATP19196.1"/>
    <property type="molecule type" value="Genomic_DNA"/>
</dbReference>
<dbReference type="Proteomes" id="UP000037029">
    <property type="component" value="Chromosome"/>
</dbReference>
<evidence type="ECO:0000313" key="2">
    <source>
        <dbReference type="EMBL" id="ATP19196.1"/>
    </source>
</evidence>
<reference evidence="2 3" key="1">
    <citation type="submission" date="2017-04" db="EMBL/GenBank/DDBJ databases">
        <title>Characterization, genome and methylation analysis of a phthalic acid esters degrading strain Sphingobium yanoikuyae SHJ.</title>
        <authorList>
            <person name="Feng L."/>
        </authorList>
    </citation>
    <scope>NUCLEOTIDE SEQUENCE [LARGE SCALE GENOMIC DNA]</scope>
    <source>
        <strain evidence="2 3">SHJ</strain>
    </source>
</reference>
<evidence type="ECO:0000313" key="3">
    <source>
        <dbReference type="Proteomes" id="UP000037029"/>
    </source>
</evidence>
<organism evidence="2 3">
    <name type="scientific">Sphingobium yanoikuyae</name>
    <name type="common">Sphingomonas yanoikuyae</name>
    <dbReference type="NCBI Taxonomy" id="13690"/>
    <lineage>
        <taxon>Bacteria</taxon>
        <taxon>Pseudomonadati</taxon>
        <taxon>Pseudomonadota</taxon>
        <taxon>Alphaproteobacteria</taxon>
        <taxon>Sphingomonadales</taxon>
        <taxon>Sphingomonadaceae</taxon>
        <taxon>Sphingobium</taxon>
    </lineage>
</organism>
<gene>
    <name evidence="2" type="ORF">BV87_12845</name>
</gene>